<evidence type="ECO:0000259" key="12">
    <source>
        <dbReference type="Pfam" id="PF07715"/>
    </source>
</evidence>
<reference evidence="13 14" key="1">
    <citation type="journal article" date="2019" name="Nat. Med.">
        <title>A library of human gut bacterial isolates paired with longitudinal multiomics data enables mechanistic microbiome research.</title>
        <authorList>
            <person name="Poyet M."/>
            <person name="Groussin M."/>
            <person name="Gibbons S.M."/>
            <person name="Avila-Pacheco J."/>
            <person name="Jiang X."/>
            <person name="Kearney S.M."/>
            <person name="Perrotta A.R."/>
            <person name="Berdy B."/>
            <person name="Zhao S."/>
            <person name="Lieberman T.D."/>
            <person name="Swanson P.K."/>
            <person name="Smith M."/>
            <person name="Roesemann S."/>
            <person name="Alexander J.E."/>
            <person name="Rich S.A."/>
            <person name="Livny J."/>
            <person name="Vlamakis H."/>
            <person name="Clish C."/>
            <person name="Bullock K."/>
            <person name="Deik A."/>
            <person name="Scott J."/>
            <person name="Pierce K.A."/>
            <person name="Xavier R.J."/>
            <person name="Alm E.J."/>
        </authorList>
    </citation>
    <scope>NUCLEOTIDE SEQUENCE [LARGE SCALE GENOMIC DNA]</scope>
    <source>
        <strain evidence="13 14">BIOML-A2</strain>
    </source>
</reference>
<evidence type="ECO:0000256" key="4">
    <source>
        <dbReference type="ARBA" id="ARBA00022692"/>
    </source>
</evidence>
<dbReference type="InterPro" id="IPR039426">
    <property type="entry name" value="TonB-dep_rcpt-like"/>
</dbReference>
<organism evidence="13 14">
    <name type="scientific">Alistipes shahii</name>
    <dbReference type="NCBI Taxonomy" id="328814"/>
    <lineage>
        <taxon>Bacteria</taxon>
        <taxon>Pseudomonadati</taxon>
        <taxon>Bacteroidota</taxon>
        <taxon>Bacteroidia</taxon>
        <taxon>Bacteroidales</taxon>
        <taxon>Rikenellaceae</taxon>
        <taxon>Alistipes</taxon>
    </lineage>
</organism>
<evidence type="ECO:0000256" key="9">
    <source>
        <dbReference type="RuleBase" id="RU003357"/>
    </source>
</evidence>
<feature type="signal peptide" evidence="10">
    <location>
        <begin position="1"/>
        <end position="22"/>
    </location>
</feature>
<comment type="subcellular location">
    <subcellularLocation>
        <location evidence="1 8">Cell outer membrane</location>
        <topology evidence="1 8">Multi-pass membrane protein</topology>
    </subcellularLocation>
</comment>
<evidence type="ECO:0000256" key="6">
    <source>
        <dbReference type="ARBA" id="ARBA00023136"/>
    </source>
</evidence>
<evidence type="ECO:0000313" key="13">
    <source>
        <dbReference type="EMBL" id="KAA2370075.1"/>
    </source>
</evidence>
<feature type="chain" id="PRO_5022749052" evidence="10">
    <location>
        <begin position="23"/>
        <end position="1064"/>
    </location>
</feature>
<dbReference type="NCBIfam" id="TIGR04057">
    <property type="entry name" value="SusC_RagA_signa"/>
    <property type="match status" value="1"/>
</dbReference>
<protein>
    <submittedName>
        <fullName evidence="13">TonB-dependent receptor</fullName>
    </submittedName>
</protein>
<dbReference type="InterPro" id="IPR000531">
    <property type="entry name" value="Beta-barrel_TonB"/>
</dbReference>
<gene>
    <name evidence="13" type="ORF">F2Y13_08380</name>
</gene>
<evidence type="ECO:0000256" key="7">
    <source>
        <dbReference type="ARBA" id="ARBA00023237"/>
    </source>
</evidence>
<keyword evidence="2 8" id="KW-0813">Transport</keyword>
<dbReference type="Proteomes" id="UP000323567">
    <property type="component" value="Unassembled WGS sequence"/>
</dbReference>
<keyword evidence="10" id="KW-0732">Signal</keyword>
<evidence type="ECO:0000256" key="3">
    <source>
        <dbReference type="ARBA" id="ARBA00022452"/>
    </source>
</evidence>
<evidence type="ECO:0000259" key="11">
    <source>
        <dbReference type="Pfam" id="PF00593"/>
    </source>
</evidence>
<dbReference type="PROSITE" id="PS52016">
    <property type="entry name" value="TONB_DEPENDENT_REC_3"/>
    <property type="match status" value="1"/>
</dbReference>
<feature type="domain" description="TonB-dependent receptor-like beta-barrel" evidence="11">
    <location>
        <begin position="451"/>
        <end position="1027"/>
    </location>
</feature>
<comment type="similarity">
    <text evidence="8 9">Belongs to the TonB-dependent receptor family.</text>
</comment>
<dbReference type="SUPFAM" id="SSF49464">
    <property type="entry name" value="Carboxypeptidase regulatory domain-like"/>
    <property type="match status" value="1"/>
</dbReference>
<dbReference type="GO" id="GO:0009279">
    <property type="term" value="C:cell outer membrane"/>
    <property type="evidence" value="ECO:0007669"/>
    <property type="project" value="UniProtKB-SubCell"/>
</dbReference>
<evidence type="ECO:0000256" key="10">
    <source>
        <dbReference type="SAM" id="SignalP"/>
    </source>
</evidence>
<dbReference type="InterPro" id="IPR008969">
    <property type="entry name" value="CarboxyPept-like_regulatory"/>
</dbReference>
<keyword evidence="5 9" id="KW-0798">TonB box</keyword>
<sequence>MNKIAAILWCILSLAWTTASWAQNVAVSGKVTGANGEAIIGANVLVEGTTQGITTNVDGDYTLTNVPANATLVVSYLGYKTEKIPVGNKTRIDVTLREDTAEIEGVMVVAYGTAKKESFTGSAAVVKGGELQKRVVGNVTKSFEGTVAGVQVASGGGQPGEAASVIIRGIGSVNASATPLYVVDGIPFDGSLSAINPADIETMTVLKDASAGALYGARGANGVIVITTKKGKKDKIRISYKGNVGIASRAIPRYDLVDMKDYVEMSYEALRNSAQYGTGMDFEGASRYAAANLGQQIGGLKNPEYYNPYKNYTWETLIDQSTGKIRSDAKAAWNENWLDEISDNSAIRTEHIVSVNGGSERANYVASLGYYMEDGILQNTDFSRYTGRVGADSQAKSWLKIGMNANFAHSESSYQSFEDASTANVWYTAQFMAPVYPVYLKDMAGNNVRDADGRLQYEYGSEDDNGYANRPSAQGFNSKAELYNNKAYYTRNSLSARSYITFGTVREEARLYGLKLTMNFGTDYTDYQRTLVYDKEHGNAAQQGGRLSKTNTRTLSYTFNQLLTYDRTFGDHSLNLLAGHEYYRYKYNYALGEKTGIVGGIDELGPAVTTTDNNSYSHNYGVESYLARINYGFKSRYYIDASWRTDGSSRFHPSDRWGHFWSVGASWRISEEQFMENTRQWLDNLTLKVSYGVQGNDNLGTYYAWQGLYDYTWPNATDAGAFVDKLENRKVTWEKNGNLNAGIEATMFGGRLGVSVEYYNRKTRDMLLNSPLPISTGFTGFNDNVGSLRNQGLEVSLRGTILDKRDFRWDATLMGSFNRNKVLSLTGGQDVITSGIRVIEVGRPIYTFYLPKTAGVDPATGKQLYYAYWTQTVNDEGALVNTRCDEYITDNVAMATLSKYYHESREPKLFGSIGSTFTILKNIDVSFLTTYSIGGWVYDGLYKGSMYVQYAGNNWHKNAKRRWQKPGDKTDVPMLEVGGSYATASNSLIDASYFAIKNITVGYTLPKRWLKKIDIESLRIYATLDNIAMFNHMDGMDPQYNFTGSVAYSYTPSRVIAFGIDLNF</sequence>
<dbReference type="RefSeq" id="WP_149887356.1">
    <property type="nucleotide sequence ID" value="NZ_VVXK01000010.1"/>
</dbReference>
<dbReference type="Gene3D" id="2.40.170.20">
    <property type="entry name" value="TonB-dependent receptor, beta-barrel domain"/>
    <property type="match status" value="1"/>
</dbReference>
<dbReference type="Pfam" id="PF00593">
    <property type="entry name" value="TonB_dep_Rec_b-barrel"/>
    <property type="match status" value="1"/>
</dbReference>
<dbReference type="Pfam" id="PF13715">
    <property type="entry name" value="CarbopepD_reg_2"/>
    <property type="match status" value="1"/>
</dbReference>
<dbReference type="AlphaFoldDB" id="A0A5B3G958"/>
<evidence type="ECO:0000256" key="5">
    <source>
        <dbReference type="ARBA" id="ARBA00023077"/>
    </source>
</evidence>
<accession>A0A5B3G958</accession>
<keyword evidence="4 8" id="KW-0812">Transmembrane</keyword>
<dbReference type="Pfam" id="PF07715">
    <property type="entry name" value="Plug"/>
    <property type="match status" value="1"/>
</dbReference>
<dbReference type="InterPro" id="IPR023996">
    <property type="entry name" value="TonB-dep_OMP_SusC/RagA"/>
</dbReference>
<proteinExistence type="inferred from homology"/>
<dbReference type="EMBL" id="VVXK01000010">
    <property type="protein sequence ID" value="KAA2370075.1"/>
    <property type="molecule type" value="Genomic_DNA"/>
</dbReference>
<evidence type="ECO:0000256" key="2">
    <source>
        <dbReference type="ARBA" id="ARBA00022448"/>
    </source>
</evidence>
<evidence type="ECO:0000313" key="14">
    <source>
        <dbReference type="Proteomes" id="UP000323567"/>
    </source>
</evidence>
<dbReference type="SUPFAM" id="SSF56935">
    <property type="entry name" value="Porins"/>
    <property type="match status" value="1"/>
</dbReference>
<keyword evidence="6 8" id="KW-0472">Membrane</keyword>
<dbReference type="InterPro" id="IPR036942">
    <property type="entry name" value="Beta-barrel_TonB_sf"/>
</dbReference>
<keyword evidence="7 8" id="KW-0998">Cell outer membrane</keyword>
<evidence type="ECO:0000256" key="1">
    <source>
        <dbReference type="ARBA" id="ARBA00004571"/>
    </source>
</evidence>
<dbReference type="NCBIfam" id="TIGR04056">
    <property type="entry name" value="OMP_RagA_SusC"/>
    <property type="match status" value="1"/>
</dbReference>
<dbReference type="Gene3D" id="2.170.130.10">
    <property type="entry name" value="TonB-dependent receptor, plug domain"/>
    <property type="match status" value="1"/>
</dbReference>
<keyword evidence="13" id="KW-0675">Receptor</keyword>
<dbReference type="InterPro" id="IPR023997">
    <property type="entry name" value="TonB-dep_OMP_SusC/RagA_CS"/>
</dbReference>
<evidence type="ECO:0000256" key="8">
    <source>
        <dbReference type="PROSITE-ProRule" id="PRU01360"/>
    </source>
</evidence>
<keyword evidence="3 8" id="KW-1134">Transmembrane beta strand</keyword>
<dbReference type="Gene3D" id="2.60.40.1120">
    <property type="entry name" value="Carboxypeptidase-like, regulatory domain"/>
    <property type="match status" value="1"/>
</dbReference>
<dbReference type="InterPro" id="IPR012910">
    <property type="entry name" value="Plug_dom"/>
</dbReference>
<dbReference type="InterPro" id="IPR037066">
    <property type="entry name" value="Plug_dom_sf"/>
</dbReference>
<name>A0A5B3G958_9BACT</name>
<feature type="domain" description="TonB-dependent receptor plug" evidence="12">
    <location>
        <begin position="116"/>
        <end position="223"/>
    </location>
</feature>
<comment type="caution">
    <text evidence="13">The sequence shown here is derived from an EMBL/GenBank/DDBJ whole genome shotgun (WGS) entry which is preliminary data.</text>
</comment>